<dbReference type="InterPro" id="IPR033227">
    <property type="entry name" value="CAPS"/>
</dbReference>
<dbReference type="SMART" id="SM00233">
    <property type="entry name" value="PH"/>
    <property type="match status" value="1"/>
</dbReference>
<dbReference type="InterPro" id="IPR001849">
    <property type="entry name" value="PH_domain"/>
</dbReference>
<comment type="subcellular location">
    <subcellularLocation>
        <location evidence="1">Cytoplasmic vesicle membrane</location>
    </subcellularLocation>
    <subcellularLocation>
        <location evidence="11">Synapse</location>
    </subcellularLocation>
</comment>
<sequence>MLDPSSSEEESDGIVEEESKEAMAPQAGSRISPSRTSESSGGLAPSTSRSSARPTSPSPSAASEEKEDLEKMQRDEEERKKKLQLYVFVMRCIAYPFNAKQPTDMARRQQKITKQQLQQTKDRFQAFLNGDTQIVADEAFINAVQSYNEVFLKSDRVAKMVQSGGFSASDFREVFKRHIEKRVRSLPEIDGLSKETVLSSWMAKFDTIYRGDEDPRKAQQRMTASAASELILSKDQLYEMFQNILGIKKFEHQLLYQACQLDNLDEQAAQIRRELDGRLQMADQIARFPKFVSKEMEAMYIEELKSSVNQLMANLESMPVSKGGEFKLQKLKRGHNTSIIDMGQEDENTLSKSDVVLSFTLEVVIMEVQGLKSLAPNRIVYCTMEVEGGEKLQTDQAEASKPTWGTQGDFTTTHPLPAVKVKLFTESTGVLALEDKELGRVVLHPTPNSPKQSELHKMTVTKACPDQDLKIKLAIRMDKPQNMKHCGYLWAFGKNVWKRWKKRFFVLVQVSQYTFAMCSYREKKSEPQELLQLDGYTVDYSDPQPGLDGGRAFFNAVKEGDTVMFASDDEQDRILWVQAMYRATGQSHKPVPPTQVQKLNSKGGASAQMDAPISQFSQKHGMDEFISANPCSFDHASLFEMVQRLTLDHRLNDTFCCLGWFSPGQVFVLDEYCARNGVRGCHRHLCYLRDLLERAESGAIIDPTLLHYSFAFCASHVHGNRPDGLSTVKVDEKDRFEDIKERLRVILENHIVNFRYCFPFGRPEGALKATLSLLERVLMKDIVTPVPPEEVKGVIRKCLEQAAQLNYQRIQEYAKIEGNQKHTTQHHITTAFAWWTDLMVEHAENFLALYAIDMDAALEIQSPESWDSFPLFQLLNDFLRTDYHLCNGKFHKHLQDLYAPLVVRYVDLMESSIAQSIHKGFDRESWEPVNNGSGTSEDLFWKLDALQTFIRDLHWPEEEFAKHLESRIQLMSSNMIENCVKRTRMAFESKLTKSSKSTDFRISPTLCTMFNVMVDAKDQSAKLCAMEMGQEKQFHTQIDELIEESVKDMIQLLVAKFVAILEGVLAKISRYDEGTLFSSFLSFTVKAASKYVDVPKPGMDVADGYVTFVRHSQDMLRDKVNEEVYIERLFDQWYTATMNLLGTWLTERMDQQLHVYQLKILIRITKKKYRDFRLQGVLDSTLNSKMYDTVRNRLTLEEATASVREGGMQGISMKDSDEEDEEDD</sequence>
<evidence type="ECO:0000259" key="14">
    <source>
        <dbReference type="PROSITE" id="PS50004"/>
    </source>
</evidence>
<dbReference type="Pfam" id="PF25341">
    <property type="entry name" value="C2_CAPS"/>
    <property type="match status" value="1"/>
</dbReference>
<keyword evidence="17" id="KW-1185">Reference proteome</keyword>
<evidence type="ECO:0000259" key="13">
    <source>
        <dbReference type="PROSITE" id="PS50003"/>
    </source>
</evidence>
<dbReference type="Proteomes" id="UP000694389">
    <property type="component" value="Unassembled WGS sequence"/>
</dbReference>
<dbReference type="GO" id="GO:0016079">
    <property type="term" value="P:synaptic vesicle exocytosis"/>
    <property type="evidence" value="ECO:0007669"/>
    <property type="project" value="InterPro"/>
</dbReference>
<evidence type="ECO:0000313" key="17">
    <source>
        <dbReference type="Proteomes" id="UP000694389"/>
    </source>
</evidence>
<reference evidence="16" key="2">
    <citation type="submission" date="2025-09" db="UniProtKB">
        <authorList>
            <consortium name="Ensembl"/>
        </authorList>
    </citation>
    <scope>IDENTIFICATION</scope>
</reference>
<dbReference type="GO" id="GO:0015031">
    <property type="term" value="P:protein transport"/>
    <property type="evidence" value="ECO:0007669"/>
    <property type="project" value="UniProtKB-KW"/>
</dbReference>
<keyword evidence="10" id="KW-0968">Cytoplasmic vesicle</keyword>
<dbReference type="PANTHER" id="PTHR12166:SF6">
    <property type="entry name" value="CALCIUM-DEPENDENT SECRETION ACTIVATOR 1"/>
    <property type="match status" value="1"/>
</dbReference>
<dbReference type="GO" id="GO:0098793">
    <property type="term" value="C:presynapse"/>
    <property type="evidence" value="ECO:0007669"/>
    <property type="project" value="GOC"/>
</dbReference>
<keyword evidence="4" id="KW-0479">Metal-binding</keyword>
<dbReference type="GO" id="GO:0098978">
    <property type="term" value="C:glutamatergic synapse"/>
    <property type="evidence" value="ECO:0007669"/>
    <property type="project" value="TreeGrafter"/>
</dbReference>
<dbReference type="InterPro" id="IPR057457">
    <property type="entry name" value="CAPS_C2"/>
</dbReference>
<dbReference type="PROSITE" id="PS50004">
    <property type="entry name" value="C2"/>
    <property type="match status" value="1"/>
</dbReference>
<evidence type="ECO:0000256" key="2">
    <source>
        <dbReference type="ARBA" id="ARBA00022448"/>
    </source>
</evidence>
<dbReference type="SUPFAM" id="SSF50729">
    <property type="entry name" value="PH domain-like"/>
    <property type="match status" value="1"/>
</dbReference>
<evidence type="ECO:0000256" key="9">
    <source>
        <dbReference type="ARBA" id="ARBA00023136"/>
    </source>
</evidence>
<dbReference type="InterPro" id="IPR011993">
    <property type="entry name" value="PH-like_dom_sf"/>
</dbReference>
<dbReference type="Pfam" id="PF06292">
    <property type="entry name" value="MUN"/>
    <property type="match status" value="1"/>
</dbReference>
<feature type="domain" description="C2" evidence="14">
    <location>
        <begin position="341"/>
        <end position="459"/>
    </location>
</feature>
<reference evidence="16" key="1">
    <citation type="submission" date="2025-08" db="UniProtKB">
        <authorList>
            <consortium name="Ensembl"/>
        </authorList>
    </citation>
    <scope>IDENTIFICATION</scope>
</reference>
<evidence type="ECO:0000313" key="16">
    <source>
        <dbReference type="Ensembl" id="ENSDLAP00005040458.2"/>
    </source>
</evidence>
<dbReference type="InterPro" id="IPR010439">
    <property type="entry name" value="MUN_dom"/>
</dbReference>
<dbReference type="AlphaFoldDB" id="A0A8C4HD41"/>
<dbReference type="GeneTree" id="ENSGT00590000083094"/>
<dbReference type="Ensembl" id="ENSDLAT00005043189.2">
    <property type="protein sequence ID" value="ENSDLAP00005040458.2"/>
    <property type="gene ID" value="ENSDLAG00005011443.2"/>
</dbReference>
<dbReference type="Pfam" id="PF00169">
    <property type="entry name" value="PH"/>
    <property type="match status" value="1"/>
</dbReference>
<dbReference type="CDD" id="cd01234">
    <property type="entry name" value="PH_CADPS"/>
    <property type="match status" value="1"/>
</dbReference>
<keyword evidence="8" id="KW-0446">Lipid-binding</keyword>
<evidence type="ECO:0000256" key="5">
    <source>
        <dbReference type="ARBA" id="ARBA00022837"/>
    </source>
</evidence>
<organism evidence="16 17">
    <name type="scientific">Dicentrarchus labrax</name>
    <name type="common">European seabass</name>
    <name type="synonym">Morone labrax</name>
    <dbReference type="NCBI Taxonomy" id="13489"/>
    <lineage>
        <taxon>Eukaryota</taxon>
        <taxon>Metazoa</taxon>
        <taxon>Chordata</taxon>
        <taxon>Craniata</taxon>
        <taxon>Vertebrata</taxon>
        <taxon>Euteleostomi</taxon>
        <taxon>Actinopterygii</taxon>
        <taxon>Neopterygii</taxon>
        <taxon>Teleostei</taxon>
        <taxon>Neoteleostei</taxon>
        <taxon>Acanthomorphata</taxon>
        <taxon>Eupercaria</taxon>
        <taxon>Moronidae</taxon>
        <taxon>Dicentrarchus</taxon>
    </lineage>
</organism>
<gene>
    <name evidence="16" type="primary">cadpsb</name>
</gene>
<keyword evidence="3" id="KW-0268">Exocytosis</keyword>
<dbReference type="PROSITE" id="PS51258">
    <property type="entry name" value="MHD1"/>
    <property type="match status" value="1"/>
</dbReference>
<dbReference type="PANTHER" id="PTHR12166">
    <property type="entry name" value="CALCIUM-DEPENDENT SECRETION ACTIVATOR"/>
    <property type="match status" value="1"/>
</dbReference>
<feature type="domain" description="MHD1" evidence="15">
    <location>
        <begin position="852"/>
        <end position="983"/>
    </location>
</feature>
<dbReference type="InterPro" id="IPR014770">
    <property type="entry name" value="Munc13_1"/>
</dbReference>
<name>A0A8C4HD41_DICLA</name>
<evidence type="ECO:0000256" key="12">
    <source>
        <dbReference type="SAM" id="MobiDB-lite"/>
    </source>
</evidence>
<dbReference type="Gene3D" id="1.10.357.50">
    <property type="match status" value="1"/>
</dbReference>
<evidence type="ECO:0000256" key="1">
    <source>
        <dbReference type="ARBA" id="ARBA00004156"/>
    </source>
</evidence>
<dbReference type="FunFam" id="2.30.29.30:FF:000007">
    <property type="entry name" value="Calcium-dependent secretion activator 2 isoform B"/>
    <property type="match status" value="1"/>
</dbReference>
<evidence type="ECO:0000259" key="15">
    <source>
        <dbReference type="PROSITE" id="PS51258"/>
    </source>
</evidence>
<evidence type="ECO:0000256" key="8">
    <source>
        <dbReference type="ARBA" id="ARBA00023121"/>
    </source>
</evidence>
<keyword evidence="6" id="KW-0653">Protein transport</keyword>
<proteinExistence type="predicted"/>
<dbReference type="GO" id="GO:0045921">
    <property type="term" value="P:positive regulation of exocytosis"/>
    <property type="evidence" value="ECO:0007669"/>
    <property type="project" value="TreeGrafter"/>
</dbReference>
<evidence type="ECO:0000256" key="11">
    <source>
        <dbReference type="ARBA" id="ARBA00034103"/>
    </source>
</evidence>
<keyword evidence="5" id="KW-0106">Calcium</keyword>
<accession>A0A8C4HD41</accession>
<dbReference type="InterPro" id="IPR000008">
    <property type="entry name" value="C2_dom"/>
</dbReference>
<feature type="domain" description="PH" evidence="13">
    <location>
        <begin position="482"/>
        <end position="585"/>
    </location>
</feature>
<evidence type="ECO:0000256" key="3">
    <source>
        <dbReference type="ARBA" id="ARBA00022483"/>
    </source>
</evidence>
<evidence type="ECO:0000256" key="7">
    <source>
        <dbReference type="ARBA" id="ARBA00023018"/>
    </source>
</evidence>
<dbReference type="GO" id="GO:0008289">
    <property type="term" value="F:lipid binding"/>
    <property type="evidence" value="ECO:0007669"/>
    <property type="project" value="UniProtKB-KW"/>
</dbReference>
<dbReference type="PROSITE" id="PS50003">
    <property type="entry name" value="PH_DOMAIN"/>
    <property type="match status" value="1"/>
</dbReference>
<dbReference type="GO" id="GO:0046872">
    <property type="term" value="F:metal ion binding"/>
    <property type="evidence" value="ECO:0007669"/>
    <property type="project" value="UniProtKB-KW"/>
</dbReference>
<evidence type="ECO:0000256" key="10">
    <source>
        <dbReference type="ARBA" id="ARBA00023329"/>
    </source>
</evidence>
<feature type="compositionally biased region" description="Low complexity" evidence="12">
    <location>
        <begin position="28"/>
        <end position="62"/>
    </location>
</feature>
<protein>
    <submittedName>
        <fullName evidence="16">Ca2+-dependent activator protein for secretion b</fullName>
    </submittedName>
</protein>
<keyword evidence="9" id="KW-0472">Membrane</keyword>
<keyword evidence="2" id="KW-0813">Transport</keyword>
<evidence type="ECO:0000256" key="4">
    <source>
        <dbReference type="ARBA" id="ARBA00022723"/>
    </source>
</evidence>
<evidence type="ECO:0000256" key="6">
    <source>
        <dbReference type="ARBA" id="ARBA00022927"/>
    </source>
</evidence>
<dbReference type="GO" id="GO:0030659">
    <property type="term" value="C:cytoplasmic vesicle membrane"/>
    <property type="evidence" value="ECO:0007669"/>
    <property type="project" value="UniProtKB-SubCell"/>
</dbReference>
<dbReference type="Gene3D" id="2.30.29.30">
    <property type="entry name" value="Pleckstrin-homology domain (PH domain)/Phosphotyrosine-binding domain (PTB)"/>
    <property type="match status" value="1"/>
</dbReference>
<dbReference type="GO" id="GO:1990504">
    <property type="term" value="P:dense core granule exocytosis"/>
    <property type="evidence" value="ECO:0007669"/>
    <property type="project" value="InterPro"/>
</dbReference>
<feature type="region of interest" description="Disordered" evidence="12">
    <location>
        <begin position="1205"/>
        <end position="1224"/>
    </location>
</feature>
<feature type="compositionally biased region" description="Acidic residues" evidence="12">
    <location>
        <begin position="1"/>
        <end position="19"/>
    </location>
</feature>
<dbReference type="FunFam" id="1.10.357.50:FF:000002">
    <property type="entry name" value="calcium-dependent secretion activator 2 isoform X7"/>
    <property type="match status" value="1"/>
</dbReference>
<keyword evidence="7" id="KW-0770">Synapse</keyword>
<dbReference type="SMART" id="SM01145">
    <property type="entry name" value="DUF1041"/>
    <property type="match status" value="1"/>
</dbReference>
<feature type="region of interest" description="Disordered" evidence="12">
    <location>
        <begin position="1"/>
        <end position="76"/>
    </location>
</feature>